<reference evidence="3 4" key="1">
    <citation type="submission" date="2016-11" db="EMBL/GenBank/DDBJ databases">
        <authorList>
            <person name="Jaros S."/>
            <person name="Januszkiewicz K."/>
            <person name="Wedrychowicz H."/>
        </authorList>
    </citation>
    <scope>NUCLEOTIDE SEQUENCE [LARGE SCALE GENOMIC DNA]</scope>
    <source>
        <strain evidence="3 4">DSM 17459</strain>
    </source>
</reference>
<evidence type="ECO:0000313" key="4">
    <source>
        <dbReference type="Proteomes" id="UP000184245"/>
    </source>
</evidence>
<dbReference type="STRING" id="1122155.SAMN02745158_01289"/>
<dbReference type="Proteomes" id="UP000184245">
    <property type="component" value="Unassembled WGS sequence"/>
</dbReference>
<protein>
    <submittedName>
        <fullName evidence="3">NAD(P)-dependent dehydrogenase, short-chain alcohol dehydrogenase family</fullName>
    </submittedName>
</protein>
<dbReference type="PANTHER" id="PTHR24321:SF8">
    <property type="entry name" value="ESTRADIOL 17-BETA-DEHYDROGENASE 8-RELATED"/>
    <property type="match status" value="1"/>
</dbReference>
<dbReference type="GO" id="GO:0016491">
    <property type="term" value="F:oxidoreductase activity"/>
    <property type="evidence" value="ECO:0007669"/>
    <property type="project" value="UniProtKB-KW"/>
</dbReference>
<dbReference type="Gene3D" id="3.40.50.720">
    <property type="entry name" value="NAD(P)-binding Rossmann-like Domain"/>
    <property type="match status" value="1"/>
</dbReference>
<dbReference type="PRINTS" id="PR00081">
    <property type="entry name" value="GDHRDH"/>
</dbReference>
<keyword evidence="4" id="KW-1185">Reference proteome</keyword>
<dbReference type="PROSITE" id="PS00061">
    <property type="entry name" value="ADH_SHORT"/>
    <property type="match status" value="1"/>
</dbReference>
<dbReference type="EMBL" id="FQVI01000004">
    <property type="protein sequence ID" value="SHE69869.1"/>
    <property type="molecule type" value="Genomic_DNA"/>
</dbReference>
<dbReference type="SUPFAM" id="SSF51735">
    <property type="entry name" value="NAD(P)-binding Rossmann-fold domains"/>
    <property type="match status" value="1"/>
</dbReference>
<dbReference type="OrthoDB" id="9803333at2"/>
<organism evidence="3 4">
    <name type="scientific">Lactonifactor longoviformis DSM 17459</name>
    <dbReference type="NCBI Taxonomy" id="1122155"/>
    <lineage>
        <taxon>Bacteria</taxon>
        <taxon>Bacillati</taxon>
        <taxon>Bacillota</taxon>
        <taxon>Clostridia</taxon>
        <taxon>Eubacteriales</taxon>
        <taxon>Clostridiaceae</taxon>
        <taxon>Lactonifactor</taxon>
    </lineage>
</organism>
<sequence length="261" mass="27981">MDLNLQNKVVAINGCTGGIGQALCRAFAGEGCRLAISSTSQAKLDAFVKNLDIAPENLKTFVADVTKPEEVKAWIDGAYQQFGRIDVLVPNSGYEGKYEEIADCTFASYMAVYNVNVFGVMYAMKYAAPYLVKQGSGAIVTIASNGSYTTAAGMSAYCSSKHAVAGLTKSVALELGPHGVHCNYICPGGVDTPMISRIEKNTFGDTKTHKECEEIFGKDYLDKRYCRPEEVANLALYLASDLSSHIMGSGIRLDGGMDALC</sequence>
<evidence type="ECO:0000313" key="3">
    <source>
        <dbReference type="EMBL" id="SHE69869.1"/>
    </source>
</evidence>
<dbReference type="PRINTS" id="PR00080">
    <property type="entry name" value="SDRFAMILY"/>
</dbReference>
<dbReference type="InterPro" id="IPR036291">
    <property type="entry name" value="NAD(P)-bd_dom_sf"/>
</dbReference>
<dbReference type="CDD" id="cd05233">
    <property type="entry name" value="SDR_c"/>
    <property type="match status" value="1"/>
</dbReference>
<name>A0A1M4VLM0_9CLOT</name>
<comment type="similarity">
    <text evidence="1">Belongs to the short-chain dehydrogenases/reductases (SDR) family.</text>
</comment>
<accession>A0A1M4VLM0</accession>
<gene>
    <name evidence="3" type="ORF">SAMN02745158_01289</name>
</gene>
<dbReference type="GO" id="GO:0008206">
    <property type="term" value="P:bile acid metabolic process"/>
    <property type="evidence" value="ECO:0007669"/>
    <property type="project" value="UniProtKB-ARBA"/>
</dbReference>
<proteinExistence type="inferred from homology"/>
<dbReference type="PANTHER" id="PTHR24321">
    <property type="entry name" value="DEHYDROGENASES, SHORT CHAIN"/>
    <property type="match status" value="1"/>
</dbReference>
<dbReference type="FunFam" id="3.40.50.720:FF:000084">
    <property type="entry name" value="Short-chain dehydrogenase reductase"/>
    <property type="match status" value="1"/>
</dbReference>
<keyword evidence="2" id="KW-0560">Oxidoreductase</keyword>
<dbReference type="RefSeq" id="WP_072850066.1">
    <property type="nucleotide sequence ID" value="NZ_FQVI01000004.1"/>
</dbReference>
<dbReference type="Pfam" id="PF13561">
    <property type="entry name" value="adh_short_C2"/>
    <property type="match status" value="1"/>
</dbReference>
<dbReference type="InterPro" id="IPR020904">
    <property type="entry name" value="Sc_DH/Rdtase_CS"/>
</dbReference>
<dbReference type="AlphaFoldDB" id="A0A1M4VLM0"/>
<evidence type="ECO:0000256" key="1">
    <source>
        <dbReference type="ARBA" id="ARBA00006484"/>
    </source>
</evidence>
<evidence type="ECO:0000256" key="2">
    <source>
        <dbReference type="ARBA" id="ARBA00023002"/>
    </source>
</evidence>
<dbReference type="InterPro" id="IPR002347">
    <property type="entry name" value="SDR_fam"/>
</dbReference>